<dbReference type="EC" id="2.3.1.225" evidence="11"/>
<evidence type="ECO:0000256" key="12">
    <source>
        <dbReference type="SAM" id="MobiDB-lite"/>
    </source>
</evidence>
<dbReference type="EMBL" id="WJXW01000006">
    <property type="protein sequence ID" value="KAF9735643.1"/>
    <property type="molecule type" value="Genomic_DNA"/>
</dbReference>
<proteinExistence type="inferred from homology"/>
<dbReference type="GO" id="GO:0005783">
    <property type="term" value="C:endoplasmic reticulum"/>
    <property type="evidence" value="ECO:0007669"/>
    <property type="project" value="TreeGrafter"/>
</dbReference>
<accession>A0A9P6GIC0</accession>
<evidence type="ECO:0000256" key="8">
    <source>
        <dbReference type="ARBA" id="ARBA00023315"/>
    </source>
</evidence>
<evidence type="ECO:0000256" key="7">
    <source>
        <dbReference type="ARBA" id="ARBA00023288"/>
    </source>
</evidence>
<feature type="compositionally biased region" description="Basic and acidic residues" evidence="12">
    <location>
        <begin position="290"/>
        <end position="306"/>
    </location>
</feature>
<evidence type="ECO:0000256" key="1">
    <source>
        <dbReference type="ARBA" id="ARBA00004127"/>
    </source>
</evidence>
<organism evidence="14 15">
    <name type="scientific">Paraphaeosphaeria minitans</name>
    <dbReference type="NCBI Taxonomy" id="565426"/>
    <lineage>
        <taxon>Eukaryota</taxon>
        <taxon>Fungi</taxon>
        <taxon>Dikarya</taxon>
        <taxon>Ascomycota</taxon>
        <taxon>Pezizomycotina</taxon>
        <taxon>Dothideomycetes</taxon>
        <taxon>Pleosporomycetidae</taxon>
        <taxon>Pleosporales</taxon>
        <taxon>Massarineae</taxon>
        <taxon>Didymosphaeriaceae</taxon>
        <taxon>Paraphaeosphaeria</taxon>
    </lineage>
</organism>
<keyword evidence="4 11" id="KW-1133">Transmembrane helix</keyword>
<dbReference type="GO" id="GO:0005794">
    <property type="term" value="C:Golgi apparatus"/>
    <property type="evidence" value="ECO:0007669"/>
    <property type="project" value="TreeGrafter"/>
</dbReference>
<evidence type="ECO:0000256" key="9">
    <source>
        <dbReference type="ARBA" id="ARBA00023463"/>
    </source>
</evidence>
<keyword evidence="3 11" id="KW-0812">Transmembrane</keyword>
<keyword evidence="15" id="KW-1185">Reference proteome</keyword>
<evidence type="ECO:0000256" key="3">
    <source>
        <dbReference type="ARBA" id="ARBA00022692"/>
    </source>
</evidence>
<feature type="compositionally biased region" description="Polar residues" evidence="12">
    <location>
        <begin position="113"/>
        <end position="124"/>
    </location>
</feature>
<dbReference type="AlphaFoldDB" id="A0A9P6GIC0"/>
<comment type="similarity">
    <text evidence="9">Belongs to the DHHC palmitoyltransferase family. ERF2/ZDHHC9 subfamily.</text>
</comment>
<keyword evidence="2 11" id="KW-0808">Transferase</keyword>
<evidence type="ECO:0000256" key="4">
    <source>
        <dbReference type="ARBA" id="ARBA00022989"/>
    </source>
</evidence>
<feature type="transmembrane region" description="Helical" evidence="11">
    <location>
        <begin position="544"/>
        <end position="567"/>
    </location>
</feature>
<evidence type="ECO:0000259" key="13">
    <source>
        <dbReference type="Pfam" id="PF01529"/>
    </source>
</evidence>
<feature type="transmembrane region" description="Helical" evidence="11">
    <location>
        <begin position="355"/>
        <end position="380"/>
    </location>
</feature>
<evidence type="ECO:0000256" key="10">
    <source>
        <dbReference type="ARBA" id="ARBA00048048"/>
    </source>
</evidence>
<evidence type="ECO:0000256" key="6">
    <source>
        <dbReference type="ARBA" id="ARBA00023139"/>
    </source>
</evidence>
<feature type="region of interest" description="Disordered" evidence="12">
    <location>
        <begin position="625"/>
        <end position="677"/>
    </location>
</feature>
<evidence type="ECO:0000313" key="15">
    <source>
        <dbReference type="Proteomes" id="UP000756921"/>
    </source>
</evidence>
<feature type="compositionally biased region" description="Low complexity" evidence="12">
    <location>
        <begin position="142"/>
        <end position="151"/>
    </location>
</feature>
<keyword evidence="5 11" id="KW-0472">Membrane</keyword>
<comment type="caution">
    <text evidence="14">The sequence shown here is derived from an EMBL/GenBank/DDBJ whole genome shotgun (WGS) entry which is preliminary data.</text>
</comment>
<keyword evidence="8 11" id="KW-0012">Acyltransferase</keyword>
<feature type="compositionally biased region" description="Basic and acidic residues" evidence="12">
    <location>
        <begin position="667"/>
        <end position="677"/>
    </location>
</feature>
<evidence type="ECO:0000313" key="14">
    <source>
        <dbReference type="EMBL" id="KAF9735643.1"/>
    </source>
</evidence>
<dbReference type="PANTHER" id="PTHR22883:SF43">
    <property type="entry name" value="PALMITOYLTRANSFERASE APP"/>
    <property type="match status" value="1"/>
</dbReference>
<feature type="region of interest" description="Disordered" evidence="12">
    <location>
        <begin position="1"/>
        <end position="124"/>
    </location>
</feature>
<feature type="compositionally biased region" description="Polar residues" evidence="12">
    <location>
        <begin position="1"/>
        <end position="16"/>
    </location>
</feature>
<evidence type="ECO:0000256" key="2">
    <source>
        <dbReference type="ARBA" id="ARBA00022679"/>
    </source>
</evidence>
<comment type="catalytic activity">
    <reaction evidence="10 11">
        <text>L-cysteinyl-[protein] + hexadecanoyl-CoA = S-hexadecanoyl-L-cysteinyl-[protein] + CoA</text>
        <dbReference type="Rhea" id="RHEA:36683"/>
        <dbReference type="Rhea" id="RHEA-COMP:10131"/>
        <dbReference type="Rhea" id="RHEA-COMP:11032"/>
        <dbReference type="ChEBI" id="CHEBI:29950"/>
        <dbReference type="ChEBI" id="CHEBI:57287"/>
        <dbReference type="ChEBI" id="CHEBI:57379"/>
        <dbReference type="ChEBI" id="CHEBI:74151"/>
        <dbReference type="EC" id="2.3.1.225"/>
    </reaction>
</comment>
<dbReference type="PROSITE" id="PS50216">
    <property type="entry name" value="DHHC"/>
    <property type="match status" value="1"/>
</dbReference>
<dbReference type="Pfam" id="PF01529">
    <property type="entry name" value="DHHC"/>
    <property type="match status" value="1"/>
</dbReference>
<feature type="transmembrane region" description="Helical" evidence="11">
    <location>
        <begin position="500"/>
        <end position="524"/>
    </location>
</feature>
<keyword evidence="7" id="KW-0449">Lipoprotein</keyword>
<feature type="compositionally biased region" description="Polar residues" evidence="12">
    <location>
        <begin position="44"/>
        <end position="54"/>
    </location>
</feature>
<sequence length="677" mass="73661">MATSGQPSAVQASSIPTMIAPNDQAVGAPAKPDDELTTFAAPSPMSQNRNSTGSRVLGMTGPSGDAGLPPSRPSSIAISQSGSNRRWSREPPSQRGRGGVLPSVGTASVAGSMGTQSRPTTAASRTHVPLAAHGFFRPMSSQRLQQQRNQRPTSLLGHSSLYSEGTSEIGGNPYRQSIGSNQTRGTQQQQPLGLGLGLGLSHSHDPDQQPPPSRGTDMTDRDLPDRTTANTTPTGAETVRSRGESITPLHRPRPQHLHLSESHKGESGKLPTPGRSPRSFSANFGLSGSREGRSQMRPQTGHEKLASAESSPRMSRKEPTKEIVKKELGKNYQYFSGNTAFCWGGRLQNTRDRPVNIATGTLIVIPSALFLGFSAPWLWLHVSPSIPIIFAYLFTVCISSFIHATASDPGILPRNLHPFPPPNPNDDPLSVGPPTTEWTMVVSTSGANAAMEVPTKYCKSCKIWRPPRAHHCRVCDNCVETQDHHCVWLNNCIGRRNYRYFFTFVTSATILGVYLLAASLVHILAWRSQNGASFGAAIAKWRGPFAMCIYAILATPYPLSLGIYHVFLMGRGETTREYLNSHKFIKKDRHRPFTQGSVIKNLIAVLQRPKPPTYLHFKRKYEEGDQRFGPRRNKRAAPLTAEQQGGGLEMHDVSTTTQGFQGPAGRAVRDEAGPPTL</sequence>
<feature type="compositionally biased region" description="Polar residues" evidence="12">
    <location>
        <begin position="73"/>
        <end position="85"/>
    </location>
</feature>
<feature type="compositionally biased region" description="Low complexity" evidence="12">
    <location>
        <begin position="227"/>
        <end position="238"/>
    </location>
</feature>
<feature type="region of interest" description="Disordered" evidence="12">
    <location>
        <begin position="142"/>
        <end position="320"/>
    </location>
</feature>
<feature type="domain" description="Palmitoyltransferase DHHC" evidence="13">
    <location>
        <begin position="455"/>
        <end position="581"/>
    </location>
</feature>
<dbReference type="GO" id="GO:0006612">
    <property type="term" value="P:protein targeting to membrane"/>
    <property type="evidence" value="ECO:0007669"/>
    <property type="project" value="TreeGrafter"/>
</dbReference>
<comment type="subcellular location">
    <subcellularLocation>
        <location evidence="1">Endomembrane system</location>
        <topology evidence="1">Multi-pass membrane protein</topology>
    </subcellularLocation>
</comment>
<evidence type="ECO:0000256" key="5">
    <source>
        <dbReference type="ARBA" id="ARBA00023136"/>
    </source>
</evidence>
<keyword evidence="6" id="KW-0564">Palmitate</keyword>
<dbReference type="InterPro" id="IPR039859">
    <property type="entry name" value="PFA4/ZDH16/20/ERF2-like"/>
</dbReference>
<reference evidence="14" key="1">
    <citation type="journal article" date="2020" name="Mol. Plant Microbe Interact.">
        <title>Genome Sequence of the Biocontrol Agent Coniothyrium minitans strain Conio (IMI 134523).</title>
        <authorList>
            <person name="Patel D."/>
            <person name="Shittu T.A."/>
            <person name="Baroncelli R."/>
            <person name="Muthumeenakshi S."/>
            <person name="Osborne T.H."/>
            <person name="Janganan T.K."/>
            <person name="Sreenivasaprasad S."/>
        </authorList>
    </citation>
    <scope>NUCLEOTIDE SEQUENCE</scope>
    <source>
        <strain evidence="14">Conio</strain>
    </source>
</reference>
<dbReference type="InterPro" id="IPR001594">
    <property type="entry name" value="Palmitoyltrfase_DHHC"/>
</dbReference>
<evidence type="ECO:0000256" key="11">
    <source>
        <dbReference type="RuleBase" id="RU079119"/>
    </source>
</evidence>
<comment type="domain">
    <text evidence="11">The DHHC domain is required for palmitoyltransferase activity.</text>
</comment>
<dbReference type="PANTHER" id="PTHR22883">
    <property type="entry name" value="ZINC FINGER DHHC DOMAIN CONTAINING PROTEIN"/>
    <property type="match status" value="1"/>
</dbReference>
<protein>
    <recommendedName>
        <fullName evidence="11">Palmitoyltransferase</fullName>
        <ecNumber evidence="11">2.3.1.225</ecNumber>
    </recommendedName>
</protein>
<name>A0A9P6GIC0_9PLEO</name>
<feature type="transmembrane region" description="Helical" evidence="11">
    <location>
        <begin position="386"/>
        <end position="406"/>
    </location>
</feature>
<feature type="compositionally biased region" description="Low complexity" evidence="12">
    <location>
        <begin position="182"/>
        <end position="193"/>
    </location>
</feature>
<feature type="compositionally biased region" description="Polar residues" evidence="12">
    <location>
        <begin position="152"/>
        <end position="166"/>
    </location>
</feature>
<dbReference type="GO" id="GO:0019706">
    <property type="term" value="F:protein-cysteine S-palmitoyltransferase activity"/>
    <property type="evidence" value="ECO:0007669"/>
    <property type="project" value="UniProtKB-EC"/>
</dbReference>
<feature type="compositionally biased region" description="Basic and acidic residues" evidence="12">
    <location>
        <begin position="258"/>
        <end position="267"/>
    </location>
</feature>
<dbReference type="Proteomes" id="UP000756921">
    <property type="component" value="Unassembled WGS sequence"/>
</dbReference>
<dbReference type="OrthoDB" id="9909019at2759"/>
<gene>
    <name evidence="14" type="ORF">PMIN01_07048</name>
</gene>